<dbReference type="Proteomes" id="UP001392437">
    <property type="component" value="Unassembled WGS sequence"/>
</dbReference>
<feature type="compositionally biased region" description="Polar residues" evidence="1">
    <location>
        <begin position="87"/>
        <end position="100"/>
    </location>
</feature>
<organism evidence="2 3">
    <name type="scientific">Apiospora kogelbergensis</name>
    <dbReference type="NCBI Taxonomy" id="1337665"/>
    <lineage>
        <taxon>Eukaryota</taxon>
        <taxon>Fungi</taxon>
        <taxon>Dikarya</taxon>
        <taxon>Ascomycota</taxon>
        <taxon>Pezizomycotina</taxon>
        <taxon>Sordariomycetes</taxon>
        <taxon>Xylariomycetidae</taxon>
        <taxon>Amphisphaeriales</taxon>
        <taxon>Apiosporaceae</taxon>
        <taxon>Apiospora</taxon>
    </lineage>
</organism>
<dbReference type="AlphaFoldDB" id="A0AAW0R1E6"/>
<feature type="region of interest" description="Disordered" evidence="1">
    <location>
        <begin position="377"/>
        <end position="477"/>
    </location>
</feature>
<feature type="compositionally biased region" description="Polar residues" evidence="1">
    <location>
        <begin position="443"/>
        <end position="467"/>
    </location>
</feature>
<feature type="compositionally biased region" description="Polar residues" evidence="1">
    <location>
        <begin position="257"/>
        <end position="283"/>
    </location>
</feature>
<feature type="compositionally biased region" description="Polar residues" evidence="1">
    <location>
        <begin position="106"/>
        <end position="116"/>
    </location>
</feature>
<feature type="region of interest" description="Disordered" evidence="1">
    <location>
        <begin position="520"/>
        <end position="618"/>
    </location>
</feature>
<name>A0AAW0R1E6_9PEZI</name>
<keyword evidence="3" id="KW-1185">Reference proteome</keyword>
<evidence type="ECO:0000313" key="3">
    <source>
        <dbReference type="Proteomes" id="UP001392437"/>
    </source>
</evidence>
<feature type="region of interest" description="Disordered" evidence="1">
    <location>
        <begin position="186"/>
        <end position="296"/>
    </location>
</feature>
<protein>
    <submittedName>
        <fullName evidence="2">Uncharacterized protein</fullName>
    </submittedName>
</protein>
<proteinExistence type="predicted"/>
<accession>A0AAW0R1E6</accession>
<gene>
    <name evidence="2" type="ORF">PG999_005211</name>
</gene>
<dbReference type="EMBL" id="JAQQWP010000004">
    <property type="protein sequence ID" value="KAK8121091.1"/>
    <property type="molecule type" value="Genomic_DNA"/>
</dbReference>
<feature type="region of interest" description="Disordered" evidence="1">
    <location>
        <begin position="60"/>
        <end position="173"/>
    </location>
</feature>
<feature type="compositionally biased region" description="Low complexity" evidence="1">
    <location>
        <begin position="123"/>
        <end position="146"/>
    </location>
</feature>
<feature type="compositionally biased region" description="Polar residues" evidence="1">
    <location>
        <begin position="240"/>
        <end position="250"/>
    </location>
</feature>
<feature type="compositionally biased region" description="Polar residues" evidence="1">
    <location>
        <begin position="191"/>
        <end position="206"/>
    </location>
</feature>
<comment type="caution">
    <text evidence="2">The sequence shown here is derived from an EMBL/GenBank/DDBJ whole genome shotgun (WGS) entry which is preliminary data.</text>
</comment>
<reference evidence="2 3" key="1">
    <citation type="submission" date="2023-01" db="EMBL/GenBank/DDBJ databases">
        <title>Analysis of 21 Apiospora genomes using comparative genomics revels a genus with tremendous synthesis potential of carbohydrate active enzymes and secondary metabolites.</title>
        <authorList>
            <person name="Sorensen T."/>
        </authorList>
    </citation>
    <scope>NUCLEOTIDE SEQUENCE [LARGE SCALE GENOMIC DNA]</scope>
    <source>
        <strain evidence="2 3">CBS 117206</strain>
    </source>
</reference>
<evidence type="ECO:0000256" key="1">
    <source>
        <dbReference type="SAM" id="MobiDB-lite"/>
    </source>
</evidence>
<evidence type="ECO:0000313" key="2">
    <source>
        <dbReference type="EMBL" id="KAK8121091.1"/>
    </source>
</evidence>
<feature type="compositionally biased region" description="Polar residues" evidence="1">
    <location>
        <begin position="385"/>
        <end position="402"/>
    </location>
</feature>
<sequence length="717" mass="77492">MQTVPSVYIDSSSIVLPTVLPRLSPIQLGCIANSRISIVQLIGSGTAIAAAATGLVFGQPAENHTIPPSRQTSGKRKTPDRELISPISPTFPSRPGTTGSAWVESTVDTQQSTAQLAPSAIIRSRNSQRRSTQTQTTPPRPSTWRRPSVKQSDAGSGIASTEDSRDSFSSSNGSWMRRLSLRPMSQHESVKSSIGQDSPSVFSYGSGQPIFGQPSASARPLPPNKLVKRSSANHGHGSPMVSQGSRSQMPTLRRPATSHQRSATLHQLTAETVSSPVAQISQESRSRPRAQTLGFPAHEPALDISARDRSSWRSFFHARIARITARATPISRESRPGAKRICVERQSSVQAAYLVSPRSVMQGSYLPPMQEVSWDADVSEEVAGSPQNSNDSGPSRSATPSKTPKRSMSMHFSSPANWIPKSGSLRRRKRGGIGADTEDETLRQVSDPTPIMTHSSYDQASSNTIRAHTTGGTGTPSRAEADLAAIFQPPQQRSNSPLPSLSRLSSFHMDLSRIGSPTNMAFQPNLDNEPASLANPPTLRINSNVSHNRTLERASTVASSEYHRGFTSGDDDDTDFKTDTPYDSLRTAGSGRRRALDSPSESMFDESPPSSAGNNKPKRLSIQEILGPTYDGGDRIMEEDEGLSTPVGAAFDEAETHFRLASLQDNEDFRYPSTIPGLPRASAGADFGRPSFDDDDALDWAKEDEHHVYNHLSPLAL</sequence>